<keyword evidence="2" id="KW-1185">Reference proteome</keyword>
<reference evidence="1 2" key="1">
    <citation type="journal article" date="2015" name="Genome Announc.">
        <title>Expanding the biotechnology potential of lactobacilli through comparative genomics of 213 strains and associated genera.</title>
        <authorList>
            <person name="Sun Z."/>
            <person name="Harris H.M."/>
            <person name="McCann A."/>
            <person name="Guo C."/>
            <person name="Argimon S."/>
            <person name="Zhang W."/>
            <person name="Yang X."/>
            <person name="Jeffery I.B."/>
            <person name="Cooney J.C."/>
            <person name="Kagawa T.F."/>
            <person name="Liu W."/>
            <person name="Song Y."/>
            <person name="Salvetti E."/>
            <person name="Wrobel A."/>
            <person name="Rasinkangas P."/>
            <person name="Parkhill J."/>
            <person name="Rea M.C."/>
            <person name="O'Sullivan O."/>
            <person name="Ritari J."/>
            <person name="Douillard F.P."/>
            <person name="Paul Ross R."/>
            <person name="Yang R."/>
            <person name="Briner A.E."/>
            <person name="Felis G.E."/>
            <person name="de Vos W.M."/>
            <person name="Barrangou R."/>
            <person name="Klaenhammer T.R."/>
            <person name="Caufield P.W."/>
            <person name="Cui Y."/>
            <person name="Zhang H."/>
            <person name="O'Toole P.W."/>
        </authorList>
    </citation>
    <scope>NUCLEOTIDE SEQUENCE [LARGE SCALE GENOMIC DNA]</scope>
    <source>
        <strain evidence="1 2">DSM 19674</strain>
    </source>
</reference>
<dbReference type="InterPro" id="IPR021146">
    <property type="entry name" value="Phage_gp6-like_head-tail"/>
</dbReference>
<dbReference type="AlphaFoldDB" id="A0A0R1KYY5"/>
<evidence type="ECO:0000313" key="1">
    <source>
        <dbReference type="EMBL" id="KRK84882.1"/>
    </source>
</evidence>
<dbReference type="Pfam" id="PF05135">
    <property type="entry name" value="Phage_connect_1"/>
    <property type="match status" value="1"/>
</dbReference>
<evidence type="ECO:0000313" key="2">
    <source>
        <dbReference type="Proteomes" id="UP000051515"/>
    </source>
</evidence>
<organism evidence="1 2">
    <name type="scientific">Companilactobacillus bobalius DSM 19674</name>
    <dbReference type="NCBI Taxonomy" id="1423788"/>
    <lineage>
        <taxon>Bacteria</taxon>
        <taxon>Bacillati</taxon>
        <taxon>Bacillota</taxon>
        <taxon>Bacilli</taxon>
        <taxon>Lactobacillales</taxon>
        <taxon>Lactobacillaceae</taxon>
        <taxon>Companilactobacillus</taxon>
        <taxon>Companilactobacillus bobalius</taxon>
    </lineage>
</organism>
<protein>
    <recommendedName>
        <fullName evidence="3">Phage protein</fullName>
    </recommendedName>
</protein>
<sequence>MSETQDNTVIDAVLSNIEVINDIQTDDPRIPRIKIYIENAIDEIKLYLDIDDIDSKLTVIVQKVTQNAVTKENYEGTKSITEEGMSLTFSDTDLSPYFDLLNQYKDGLEENDHRGSVMTFD</sequence>
<proteinExistence type="predicted"/>
<gene>
    <name evidence="1" type="ORF">FC78_GL001599</name>
</gene>
<evidence type="ECO:0008006" key="3">
    <source>
        <dbReference type="Google" id="ProtNLM"/>
    </source>
</evidence>
<dbReference type="STRING" id="1423788.FC78_GL001599"/>
<dbReference type="Proteomes" id="UP000051515">
    <property type="component" value="Unassembled WGS sequence"/>
</dbReference>
<name>A0A0R1KYY5_9LACO</name>
<dbReference type="RefSeq" id="WP_056950553.1">
    <property type="nucleotide sequence ID" value="NZ_AZDY01000003.1"/>
</dbReference>
<dbReference type="EMBL" id="AZDY01000003">
    <property type="protein sequence ID" value="KRK84882.1"/>
    <property type="molecule type" value="Genomic_DNA"/>
</dbReference>
<comment type="caution">
    <text evidence="1">The sequence shown here is derived from an EMBL/GenBank/DDBJ whole genome shotgun (WGS) entry which is preliminary data.</text>
</comment>
<dbReference type="OrthoDB" id="2291455at2"/>
<accession>A0A0R1KYY5</accession>
<dbReference type="PATRIC" id="fig|1423788.3.peg.1648"/>